<feature type="compositionally biased region" description="Polar residues" evidence="1">
    <location>
        <begin position="520"/>
        <end position="543"/>
    </location>
</feature>
<gene>
    <name evidence="2" type="ORF">FCC1311_092692</name>
</gene>
<dbReference type="AlphaFoldDB" id="A0A2R5GR26"/>
<dbReference type="InParanoid" id="A0A2R5GR26"/>
<proteinExistence type="predicted"/>
<feature type="compositionally biased region" description="Basic and acidic residues" evidence="1">
    <location>
        <begin position="545"/>
        <end position="567"/>
    </location>
</feature>
<feature type="region of interest" description="Disordered" evidence="1">
    <location>
        <begin position="275"/>
        <end position="305"/>
    </location>
</feature>
<feature type="region of interest" description="Disordered" evidence="1">
    <location>
        <begin position="26"/>
        <end position="47"/>
    </location>
</feature>
<dbReference type="EMBL" id="BEYU01000140">
    <property type="protein sequence ID" value="GBG33045.1"/>
    <property type="molecule type" value="Genomic_DNA"/>
</dbReference>
<evidence type="ECO:0000256" key="1">
    <source>
        <dbReference type="SAM" id="MobiDB-lite"/>
    </source>
</evidence>
<feature type="compositionally biased region" description="Basic and acidic residues" evidence="1">
    <location>
        <begin position="105"/>
        <end position="122"/>
    </location>
</feature>
<comment type="caution">
    <text evidence="2">The sequence shown here is derived from an EMBL/GenBank/DDBJ whole genome shotgun (WGS) entry which is preliminary data.</text>
</comment>
<feature type="compositionally biased region" description="Low complexity" evidence="1">
    <location>
        <begin position="568"/>
        <end position="583"/>
    </location>
</feature>
<dbReference type="Proteomes" id="UP000241890">
    <property type="component" value="Unassembled WGS sequence"/>
</dbReference>
<feature type="compositionally biased region" description="Basic and acidic residues" evidence="1">
    <location>
        <begin position="284"/>
        <end position="299"/>
    </location>
</feature>
<feature type="region of interest" description="Disordered" evidence="1">
    <location>
        <begin position="92"/>
        <end position="122"/>
    </location>
</feature>
<evidence type="ECO:0000313" key="2">
    <source>
        <dbReference type="EMBL" id="GBG33045.1"/>
    </source>
</evidence>
<feature type="compositionally biased region" description="Basic and acidic residues" evidence="1">
    <location>
        <begin position="437"/>
        <end position="446"/>
    </location>
</feature>
<protein>
    <submittedName>
        <fullName evidence="2">Uncharacterized protein</fullName>
    </submittedName>
</protein>
<feature type="region of interest" description="Disordered" evidence="1">
    <location>
        <begin position="623"/>
        <end position="669"/>
    </location>
</feature>
<feature type="compositionally biased region" description="Basic and acidic residues" evidence="1">
    <location>
        <begin position="492"/>
        <end position="519"/>
    </location>
</feature>
<organism evidence="2 3">
    <name type="scientific">Hondaea fermentalgiana</name>
    <dbReference type="NCBI Taxonomy" id="2315210"/>
    <lineage>
        <taxon>Eukaryota</taxon>
        <taxon>Sar</taxon>
        <taxon>Stramenopiles</taxon>
        <taxon>Bigyra</taxon>
        <taxon>Labyrinthulomycetes</taxon>
        <taxon>Thraustochytrida</taxon>
        <taxon>Thraustochytriidae</taxon>
        <taxon>Hondaea</taxon>
    </lineage>
</organism>
<evidence type="ECO:0000313" key="3">
    <source>
        <dbReference type="Proteomes" id="UP000241890"/>
    </source>
</evidence>
<feature type="region of interest" description="Disordered" evidence="1">
    <location>
        <begin position="234"/>
        <end position="254"/>
    </location>
</feature>
<accession>A0A2R5GR26</accession>
<name>A0A2R5GR26_9STRA</name>
<feature type="region of interest" description="Disordered" evidence="1">
    <location>
        <begin position="378"/>
        <end position="610"/>
    </location>
</feature>
<reference evidence="2 3" key="1">
    <citation type="submission" date="2017-12" db="EMBL/GenBank/DDBJ databases">
        <title>Sequencing, de novo assembly and annotation of complete genome of a new Thraustochytrid species, strain FCC1311.</title>
        <authorList>
            <person name="Sedici K."/>
            <person name="Godart F."/>
            <person name="Aiese Cigliano R."/>
            <person name="Sanseverino W."/>
            <person name="Barakat M."/>
            <person name="Ortet P."/>
            <person name="Marechal E."/>
            <person name="Cagnac O."/>
            <person name="Amato A."/>
        </authorList>
    </citation>
    <scope>NUCLEOTIDE SEQUENCE [LARGE SCALE GENOMIC DNA]</scope>
</reference>
<sequence length="669" mass="74453">MSGALPGIMNFRGPLEVRSKEQKAKVTTLEGQLRQANQQGEKRGKDIRRLKEKLRTQDAELQQVRDEAEARVQEVEAELARVREQLEGELKDATAAAAANQQGKHTAEEKKRNAVRAMKREKELREQAEAALMLERKRIDKLEHHSVRVQKVKKQGETALREAHLATEAAENRSRGLEEECDRLRADLESAQADHAALVDELRAQVREVSAREDEALERVKTLERDALTAKQNLEDARQTADSAKRVQHAAEERASVAKNRIGKLEAELAQVTERLTRTSSELEDLKKQNDEREEEAKNAEGLPTELTVPESEGDLLARIRTALEQRNISLDFLLKSASETPASHTPLKTPESLGLPRKARKSVIGASLRSPKVVSAVTKSKVAKREQSTRRLSSTNNKLAAKRAARTVGGPSAAVGSKKTSAVSEASDPAVNKKTKVAEAKKARAAESSVSVPRETKATPGANSGTEARDDNGPATEEPSEQKQEPVMQRNMEEKRSASPNQRESEVETETRHADVKQSSRPKSATASSAGIPSKGSSNIGSEESARRAEKQRKMQQQRREEREQLQKQYQQQKKLQQQQQQERVRRARSKSIEKAQRNAVMAIEETEQPSKLEIGANLFDIAPQPSHDSPPRGELEGDFDSLLYPRPDKGWKRSGSNIATQREELHL</sequence>
<keyword evidence="3" id="KW-1185">Reference proteome</keyword>